<accession>A0A0G3BJH8</accession>
<sequence length="158" mass="17007">MNTSNQYLQILRDCLALAQLPDRAEDIVAGAPFHLGETAFTLQADDAGELVTVQAELGSPPEGREREVYELLLHSNLLLAGSFGPVFALRVDQPVLLMVLTLPVSALTPEGLHQSLERAAEAATVWRVTQGFTPSADPAPRRVAAHPRQSFAGSLVSR</sequence>
<evidence type="ECO:0000313" key="2">
    <source>
        <dbReference type="EMBL" id="AKJ27531.1"/>
    </source>
</evidence>
<dbReference type="GO" id="GO:0030254">
    <property type="term" value="P:protein secretion by the type III secretion system"/>
    <property type="evidence" value="ECO:0007669"/>
    <property type="project" value="InterPro"/>
</dbReference>
<name>A0A0G3BJH8_9BURK</name>
<dbReference type="Gene3D" id="3.30.1460.10">
    <property type="match status" value="1"/>
</dbReference>
<keyword evidence="3" id="KW-1185">Reference proteome</keyword>
<evidence type="ECO:0008006" key="4">
    <source>
        <dbReference type="Google" id="ProtNLM"/>
    </source>
</evidence>
<protein>
    <recommendedName>
        <fullName evidence="4">Type III secretion system chaperone</fullName>
    </recommendedName>
</protein>
<dbReference type="InterPro" id="IPR010261">
    <property type="entry name" value="Tir_chaperone"/>
</dbReference>
<organism evidence="2 3">
    <name type="scientific">Caldimonas brevitalea</name>
    <dbReference type="NCBI Taxonomy" id="413882"/>
    <lineage>
        <taxon>Bacteria</taxon>
        <taxon>Pseudomonadati</taxon>
        <taxon>Pseudomonadota</taxon>
        <taxon>Betaproteobacteria</taxon>
        <taxon>Burkholderiales</taxon>
        <taxon>Sphaerotilaceae</taxon>
        <taxon>Caldimonas</taxon>
    </lineage>
</organism>
<evidence type="ECO:0000256" key="1">
    <source>
        <dbReference type="SAM" id="MobiDB-lite"/>
    </source>
</evidence>
<dbReference type="EMBL" id="CP011371">
    <property type="protein sequence ID" value="AKJ27531.1"/>
    <property type="molecule type" value="Genomic_DNA"/>
</dbReference>
<reference evidence="2 3" key="1">
    <citation type="submission" date="2015-05" db="EMBL/GenBank/DDBJ databases">
        <authorList>
            <person name="Tang B."/>
            <person name="Yu Y."/>
        </authorList>
    </citation>
    <scope>NUCLEOTIDE SEQUENCE [LARGE SCALE GENOMIC DNA]</scope>
    <source>
        <strain evidence="2 3">DSM 7029</strain>
    </source>
</reference>
<dbReference type="KEGG" id="pbh:AAW51_0840"/>
<dbReference type="AlphaFoldDB" id="A0A0G3BJH8"/>
<proteinExistence type="predicted"/>
<evidence type="ECO:0000313" key="3">
    <source>
        <dbReference type="Proteomes" id="UP000035352"/>
    </source>
</evidence>
<dbReference type="STRING" id="413882.AAW51_0840"/>
<dbReference type="SUPFAM" id="SSF69635">
    <property type="entry name" value="Type III secretory system chaperone-like"/>
    <property type="match status" value="1"/>
</dbReference>
<dbReference type="RefSeq" id="WP_047193593.1">
    <property type="nucleotide sequence ID" value="NZ_CP011371.1"/>
</dbReference>
<feature type="region of interest" description="Disordered" evidence="1">
    <location>
        <begin position="136"/>
        <end position="158"/>
    </location>
</feature>
<dbReference type="Proteomes" id="UP000035352">
    <property type="component" value="Chromosome"/>
</dbReference>
<gene>
    <name evidence="2" type="ORF">AAW51_0840</name>
</gene>
<dbReference type="Pfam" id="PF05932">
    <property type="entry name" value="CesT"/>
    <property type="match status" value="1"/>
</dbReference>